<gene>
    <name evidence="3" type="ORF">GCM10011379_56590</name>
</gene>
<dbReference type="Pfam" id="PF00072">
    <property type="entry name" value="Response_reg"/>
    <property type="match status" value="1"/>
</dbReference>
<dbReference type="PANTHER" id="PTHR44520:SF2">
    <property type="entry name" value="RESPONSE REGULATOR RCP1"/>
    <property type="match status" value="1"/>
</dbReference>
<dbReference type="Proteomes" id="UP000627292">
    <property type="component" value="Unassembled WGS sequence"/>
</dbReference>
<proteinExistence type="predicted"/>
<dbReference type="SMART" id="SM00448">
    <property type="entry name" value="REC"/>
    <property type="match status" value="1"/>
</dbReference>
<dbReference type="EMBL" id="BMIB01000007">
    <property type="protein sequence ID" value="GGH82542.1"/>
    <property type="molecule type" value="Genomic_DNA"/>
</dbReference>
<evidence type="ECO:0000313" key="3">
    <source>
        <dbReference type="EMBL" id="GGH82542.1"/>
    </source>
</evidence>
<evidence type="ECO:0000259" key="2">
    <source>
        <dbReference type="PROSITE" id="PS50110"/>
    </source>
</evidence>
<organism evidence="3 4">
    <name type="scientific">Filimonas zeae</name>
    <dbReference type="NCBI Taxonomy" id="1737353"/>
    <lineage>
        <taxon>Bacteria</taxon>
        <taxon>Pseudomonadati</taxon>
        <taxon>Bacteroidota</taxon>
        <taxon>Chitinophagia</taxon>
        <taxon>Chitinophagales</taxon>
        <taxon>Chitinophagaceae</taxon>
        <taxon>Filimonas</taxon>
    </lineage>
</organism>
<evidence type="ECO:0000313" key="4">
    <source>
        <dbReference type="Proteomes" id="UP000627292"/>
    </source>
</evidence>
<feature type="domain" description="Response regulatory" evidence="2">
    <location>
        <begin position="6"/>
        <end position="130"/>
    </location>
</feature>
<keyword evidence="1" id="KW-0597">Phosphoprotein</keyword>
<feature type="modified residue" description="4-aspartylphosphate" evidence="1">
    <location>
        <position position="63"/>
    </location>
</feature>
<sequence>MSKKQVACIIDDDQVYVYGVKKMIMFYDFCKDVLTFKNGEEALGYLQPRVMDDAPLPEVIMVDINMPVMDGWEFLDAFTRIKPKDGRKVTIYVISSSIKQDDIDKARNYTEVTDYIVKPVRFESLKQILG</sequence>
<dbReference type="InterPro" id="IPR052893">
    <property type="entry name" value="TCS_response_regulator"/>
</dbReference>
<accession>A0A917MZ88</accession>
<dbReference type="InterPro" id="IPR011006">
    <property type="entry name" value="CheY-like_superfamily"/>
</dbReference>
<reference evidence="3" key="2">
    <citation type="submission" date="2020-09" db="EMBL/GenBank/DDBJ databases">
        <authorList>
            <person name="Sun Q."/>
            <person name="Zhou Y."/>
        </authorList>
    </citation>
    <scope>NUCLEOTIDE SEQUENCE</scope>
    <source>
        <strain evidence="3">CGMCC 1.15290</strain>
    </source>
</reference>
<dbReference type="SUPFAM" id="SSF52172">
    <property type="entry name" value="CheY-like"/>
    <property type="match status" value="1"/>
</dbReference>
<dbReference type="Gene3D" id="3.40.50.2300">
    <property type="match status" value="1"/>
</dbReference>
<protein>
    <submittedName>
        <fullName evidence="3">Response regulator</fullName>
    </submittedName>
</protein>
<dbReference type="PROSITE" id="PS50110">
    <property type="entry name" value="RESPONSE_REGULATORY"/>
    <property type="match status" value="1"/>
</dbReference>
<dbReference type="RefSeq" id="WP_188959050.1">
    <property type="nucleotide sequence ID" value="NZ_BMIB01000007.1"/>
</dbReference>
<dbReference type="InterPro" id="IPR001789">
    <property type="entry name" value="Sig_transdc_resp-reg_receiver"/>
</dbReference>
<dbReference type="GO" id="GO:0000160">
    <property type="term" value="P:phosphorelay signal transduction system"/>
    <property type="evidence" value="ECO:0007669"/>
    <property type="project" value="InterPro"/>
</dbReference>
<comment type="caution">
    <text evidence="3">The sequence shown here is derived from an EMBL/GenBank/DDBJ whole genome shotgun (WGS) entry which is preliminary data.</text>
</comment>
<dbReference type="AlphaFoldDB" id="A0A917MZ88"/>
<dbReference type="PANTHER" id="PTHR44520">
    <property type="entry name" value="RESPONSE REGULATOR RCP1-RELATED"/>
    <property type="match status" value="1"/>
</dbReference>
<evidence type="ECO:0000256" key="1">
    <source>
        <dbReference type="PROSITE-ProRule" id="PRU00169"/>
    </source>
</evidence>
<reference evidence="3" key="1">
    <citation type="journal article" date="2014" name="Int. J. Syst. Evol. Microbiol.">
        <title>Complete genome sequence of Corynebacterium casei LMG S-19264T (=DSM 44701T), isolated from a smear-ripened cheese.</title>
        <authorList>
            <consortium name="US DOE Joint Genome Institute (JGI-PGF)"/>
            <person name="Walter F."/>
            <person name="Albersmeier A."/>
            <person name="Kalinowski J."/>
            <person name="Ruckert C."/>
        </authorList>
    </citation>
    <scope>NUCLEOTIDE SEQUENCE</scope>
    <source>
        <strain evidence="3">CGMCC 1.15290</strain>
    </source>
</reference>
<keyword evidence="4" id="KW-1185">Reference proteome</keyword>
<name>A0A917MZ88_9BACT</name>